<gene>
    <name evidence="1" type="ORF">S01H1_32255</name>
</gene>
<dbReference type="EMBL" id="BARS01019959">
    <property type="protein sequence ID" value="GAF96599.1"/>
    <property type="molecule type" value="Genomic_DNA"/>
</dbReference>
<protein>
    <submittedName>
        <fullName evidence="1">Uncharacterized protein</fullName>
    </submittedName>
</protein>
<organism evidence="1">
    <name type="scientific">marine sediment metagenome</name>
    <dbReference type="NCBI Taxonomy" id="412755"/>
    <lineage>
        <taxon>unclassified sequences</taxon>
        <taxon>metagenomes</taxon>
        <taxon>ecological metagenomes</taxon>
    </lineage>
</organism>
<sequence>MKFKIGQKVRVIKWLDMPLSLINKWGTNTHVGEVGVIIQQNPFSGDEGYDVKKKENKYSFFCLEEELELLVKIGEQLEFEFMLE</sequence>
<reference evidence="1" key="1">
    <citation type="journal article" date="2014" name="Front. Microbiol.">
        <title>High frequency of phylogenetically diverse reductive dehalogenase-homologous genes in deep subseafloor sedimentary metagenomes.</title>
        <authorList>
            <person name="Kawai M."/>
            <person name="Futagami T."/>
            <person name="Toyoda A."/>
            <person name="Takaki Y."/>
            <person name="Nishi S."/>
            <person name="Hori S."/>
            <person name="Arai W."/>
            <person name="Tsubouchi T."/>
            <person name="Morono Y."/>
            <person name="Uchiyama I."/>
            <person name="Ito T."/>
            <person name="Fujiyama A."/>
            <person name="Inagaki F."/>
            <person name="Takami H."/>
        </authorList>
    </citation>
    <scope>NUCLEOTIDE SEQUENCE</scope>
    <source>
        <strain evidence="1">Expedition CK06-06</strain>
    </source>
</reference>
<comment type="caution">
    <text evidence="1">The sequence shown here is derived from an EMBL/GenBank/DDBJ whole genome shotgun (WGS) entry which is preliminary data.</text>
</comment>
<accession>X0TTP8</accession>
<evidence type="ECO:0000313" key="1">
    <source>
        <dbReference type="EMBL" id="GAF96599.1"/>
    </source>
</evidence>
<dbReference type="AlphaFoldDB" id="X0TTP8"/>
<proteinExistence type="predicted"/>
<name>X0TTP8_9ZZZZ</name>